<dbReference type="EMBL" id="DS995766">
    <property type="protein sequence ID" value="EGE07798.1"/>
    <property type="molecule type" value="Genomic_DNA"/>
</dbReference>
<dbReference type="InterPro" id="IPR056924">
    <property type="entry name" value="SH3_Tf2-1"/>
</dbReference>
<reference evidence="3" key="1">
    <citation type="journal article" date="2012" name="MBio">
        <title>Comparative genome analysis of Trichophyton rubrum and related dermatophytes reveals candidate genes involved in infection.</title>
        <authorList>
            <person name="Martinez D.A."/>
            <person name="Oliver B.G."/>
            <person name="Graeser Y."/>
            <person name="Goldberg J.M."/>
            <person name="Li W."/>
            <person name="Martinez-Rossi N.M."/>
            <person name="Monod M."/>
            <person name="Shelest E."/>
            <person name="Barton R.C."/>
            <person name="Birch E."/>
            <person name="Brakhage A.A."/>
            <person name="Chen Z."/>
            <person name="Gurr S.J."/>
            <person name="Heiman D."/>
            <person name="Heitman J."/>
            <person name="Kosti I."/>
            <person name="Rossi A."/>
            <person name="Saif S."/>
            <person name="Samalova M."/>
            <person name="Saunders C.W."/>
            <person name="Shea T."/>
            <person name="Summerbell R.C."/>
            <person name="Xu J."/>
            <person name="Young S."/>
            <person name="Zeng Q."/>
            <person name="Birren B.W."/>
            <person name="Cuomo C.A."/>
            <person name="White T.C."/>
        </authorList>
    </citation>
    <scope>NUCLEOTIDE SEQUENCE [LARGE SCALE GENOMIC DNA]</scope>
    <source>
        <strain evidence="3">ATCC MYA-4606 / CBS 127.97</strain>
    </source>
</reference>
<name>F2Q0Y0_TRIEC</name>
<evidence type="ECO:0000259" key="1">
    <source>
        <dbReference type="Pfam" id="PF24626"/>
    </source>
</evidence>
<protein>
    <submittedName>
        <fullName evidence="2">Retrotransposon nucleocapsid protein</fullName>
    </submittedName>
</protein>
<evidence type="ECO:0000313" key="3">
    <source>
        <dbReference type="Proteomes" id="UP000009169"/>
    </source>
</evidence>
<dbReference type="HOGENOM" id="CLU_2607728_0_0_1"/>
<dbReference type="Proteomes" id="UP000009169">
    <property type="component" value="Unassembled WGS sequence"/>
</dbReference>
<keyword evidence="3" id="KW-1185">Reference proteome</keyword>
<proteinExistence type="predicted"/>
<gene>
    <name evidence="2" type="ORF">TEQG_06731</name>
</gene>
<dbReference type="AlphaFoldDB" id="F2Q0Y0"/>
<dbReference type="VEuPathDB" id="FungiDB:TEQG_06731"/>
<evidence type="ECO:0000313" key="2">
    <source>
        <dbReference type="EMBL" id="EGE07798.1"/>
    </source>
</evidence>
<organism evidence="2 3">
    <name type="scientific">Trichophyton equinum (strain ATCC MYA-4606 / CBS 127.97)</name>
    <name type="common">Horse ringworm fungus</name>
    <dbReference type="NCBI Taxonomy" id="559882"/>
    <lineage>
        <taxon>Eukaryota</taxon>
        <taxon>Fungi</taxon>
        <taxon>Dikarya</taxon>
        <taxon>Ascomycota</taxon>
        <taxon>Pezizomycotina</taxon>
        <taxon>Eurotiomycetes</taxon>
        <taxon>Eurotiomycetidae</taxon>
        <taxon>Onygenales</taxon>
        <taxon>Arthrodermataceae</taxon>
        <taxon>Trichophyton</taxon>
    </lineage>
</organism>
<accession>F2Q0Y0</accession>
<feature type="domain" description="Tf2-1-like SH3-like" evidence="1">
    <location>
        <begin position="24"/>
        <end position="60"/>
    </location>
</feature>
<dbReference type="Pfam" id="PF24626">
    <property type="entry name" value="SH3_Tf2-1"/>
    <property type="match status" value="1"/>
</dbReference>
<sequence>MLLVYLKARDNQKKYYDRNHLLVSFNVLEKWGSQAYKLKLTPAYNKIYLVFYVSLLEKYKQREGETPPPGSELVDSEEE</sequence>